<evidence type="ECO:0000259" key="12">
    <source>
        <dbReference type="PROSITE" id="PS50944"/>
    </source>
</evidence>
<dbReference type="InterPro" id="IPR036388">
    <property type="entry name" value="WH-like_DNA-bd_sf"/>
</dbReference>
<evidence type="ECO:0000256" key="4">
    <source>
        <dbReference type="ARBA" id="ARBA00022490"/>
    </source>
</evidence>
<dbReference type="Pfam" id="PF01325">
    <property type="entry name" value="Fe_dep_repress"/>
    <property type="match status" value="1"/>
</dbReference>
<evidence type="ECO:0000256" key="5">
    <source>
        <dbReference type="ARBA" id="ARBA00022491"/>
    </source>
</evidence>
<dbReference type="InterPro" id="IPR050536">
    <property type="entry name" value="DtxR_MntR_Metal-Reg"/>
</dbReference>
<proteinExistence type="inferred from homology"/>
<keyword evidence="7" id="KW-0238">DNA-binding</keyword>
<dbReference type="InterPro" id="IPR036390">
    <property type="entry name" value="WH_DNA-bd_sf"/>
</dbReference>
<dbReference type="SMART" id="SM00529">
    <property type="entry name" value="HTH_DTXR"/>
    <property type="match status" value="1"/>
</dbReference>
<evidence type="ECO:0000313" key="14">
    <source>
        <dbReference type="Proteomes" id="UP000632377"/>
    </source>
</evidence>
<comment type="subunit">
    <text evidence="3">Homodimer.</text>
</comment>
<dbReference type="PROSITE" id="PS50944">
    <property type="entry name" value="HTH_DTXR"/>
    <property type="match status" value="1"/>
</dbReference>
<accession>A0ABS1TDX3</accession>
<organism evidence="13 14">
    <name type="scientific">Clostridium rhizosphaerae</name>
    <dbReference type="NCBI Taxonomy" id="2803861"/>
    <lineage>
        <taxon>Bacteria</taxon>
        <taxon>Bacillati</taxon>
        <taxon>Bacillota</taxon>
        <taxon>Clostridia</taxon>
        <taxon>Eubacteriales</taxon>
        <taxon>Clostridiaceae</taxon>
        <taxon>Clostridium</taxon>
    </lineage>
</organism>
<name>A0ABS1TDX3_9CLOT</name>
<dbReference type="InterPro" id="IPR001367">
    <property type="entry name" value="Fe_dep_repressor"/>
</dbReference>
<evidence type="ECO:0000256" key="2">
    <source>
        <dbReference type="ARBA" id="ARBA00007871"/>
    </source>
</evidence>
<dbReference type="InterPro" id="IPR022687">
    <property type="entry name" value="HTH_DTXR"/>
</dbReference>
<gene>
    <name evidence="13" type="ORF">JK636_17745</name>
</gene>
<dbReference type="PANTHER" id="PTHR33238:SF11">
    <property type="entry name" value="TRANSCRIPTIONAL REGULATOR MNTR"/>
    <property type="match status" value="1"/>
</dbReference>
<evidence type="ECO:0000256" key="9">
    <source>
        <dbReference type="ARBA" id="ARBA00023163"/>
    </source>
</evidence>
<keyword evidence="6" id="KW-0805">Transcription regulation</keyword>
<keyword evidence="8" id="KW-0010">Activator</keyword>
<reference evidence="13 14" key="1">
    <citation type="submission" date="2021-01" db="EMBL/GenBank/DDBJ databases">
        <title>Genome public.</title>
        <authorList>
            <person name="Liu C."/>
            <person name="Sun Q."/>
        </authorList>
    </citation>
    <scope>NUCLEOTIDE SEQUENCE [LARGE SCALE GENOMIC DNA]</scope>
    <source>
        <strain evidence="13 14">YIM B02515</strain>
    </source>
</reference>
<dbReference type="Proteomes" id="UP000632377">
    <property type="component" value="Unassembled WGS sequence"/>
</dbReference>
<keyword evidence="4" id="KW-0963">Cytoplasm</keyword>
<evidence type="ECO:0000256" key="1">
    <source>
        <dbReference type="ARBA" id="ARBA00004496"/>
    </source>
</evidence>
<dbReference type="Pfam" id="PF02742">
    <property type="entry name" value="Fe_dep_repr_C"/>
    <property type="match status" value="1"/>
</dbReference>
<evidence type="ECO:0000256" key="11">
    <source>
        <dbReference type="ARBA" id="ARBA00032593"/>
    </source>
</evidence>
<evidence type="ECO:0000256" key="6">
    <source>
        <dbReference type="ARBA" id="ARBA00023015"/>
    </source>
</evidence>
<protein>
    <recommendedName>
        <fullName evidence="11">Manganese transport regulator</fullName>
    </recommendedName>
</protein>
<keyword evidence="9" id="KW-0804">Transcription</keyword>
<keyword evidence="14" id="KW-1185">Reference proteome</keyword>
<sequence>MNNKDFYTFSEYMKKEDNSLTASMEDYLEMIYRLSKDLGFTRIHDLSEALNVQPPSATKMVQKLAELSFLKYEKYGVIMLKEEGKMLGELLLKRHNTIKEFLEMLGVSEKDTLEETEKVEHTISKTTVQCFETFINFMKENPDIYEKYKSYFIER</sequence>
<keyword evidence="10" id="KW-0464">Manganese</keyword>
<dbReference type="Gene3D" id="1.10.60.10">
    <property type="entry name" value="Iron dependent repressor, metal binding and dimerisation domain"/>
    <property type="match status" value="1"/>
</dbReference>
<evidence type="ECO:0000256" key="3">
    <source>
        <dbReference type="ARBA" id="ARBA00011738"/>
    </source>
</evidence>
<evidence type="ECO:0000256" key="10">
    <source>
        <dbReference type="ARBA" id="ARBA00023211"/>
    </source>
</evidence>
<comment type="subcellular location">
    <subcellularLocation>
        <location evidence="1">Cytoplasm</location>
    </subcellularLocation>
</comment>
<dbReference type="Gene3D" id="1.10.10.10">
    <property type="entry name" value="Winged helix-like DNA-binding domain superfamily/Winged helix DNA-binding domain"/>
    <property type="match status" value="1"/>
</dbReference>
<evidence type="ECO:0000256" key="8">
    <source>
        <dbReference type="ARBA" id="ARBA00023159"/>
    </source>
</evidence>
<comment type="caution">
    <text evidence="13">The sequence shown here is derived from an EMBL/GenBank/DDBJ whole genome shotgun (WGS) entry which is preliminary data.</text>
</comment>
<dbReference type="PANTHER" id="PTHR33238">
    <property type="entry name" value="IRON (METAL) DEPENDENT REPRESSOR, DTXR FAMILY"/>
    <property type="match status" value="1"/>
</dbReference>
<dbReference type="SUPFAM" id="SSF47979">
    <property type="entry name" value="Iron-dependent repressor protein, dimerization domain"/>
    <property type="match status" value="1"/>
</dbReference>
<keyword evidence="5" id="KW-0678">Repressor</keyword>
<dbReference type="InterPro" id="IPR022689">
    <property type="entry name" value="Iron_dep_repressor"/>
</dbReference>
<dbReference type="SUPFAM" id="SSF46785">
    <property type="entry name" value="Winged helix' DNA-binding domain"/>
    <property type="match status" value="1"/>
</dbReference>
<evidence type="ECO:0000256" key="7">
    <source>
        <dbReference type="ARBA" id="ARBA00023125"/>
    </source>
</evidence>
<comment type="similarity">
    <text evidence="2">Belongs to the DtxR/MntR family.</text>
</comment>
<dbReference type="RefSeq" id="WP_202750303.1">
    <property type="nucleotide sequence ID" value="NZ_JAESWC010000014.1"/>
</dbReference>
<evidence type="ECO:0000313" key="13">
    <source>
        <dbReference type="EMBL" id="MBL4937562.1"/>
    </source>
</evidence>
<feature type="domain" description="HTH dtxR-type" evidence="12">
    <location>
        <begin position="20"/>
        <end position="81"/>
    </location>
</feature>
<dbReference type="EMBL" id="JAESWC010000014">
    <property type="protein sequence ID" value="MBL4937562.1"/>
    <property type="molecule type" value="Genomic_DNA"/>
</dbReference>
<dbReference type="InterPro" id="IPR036421">
    <property type="entry name" value="Fe_dep_repressor_sf"/>
</dbReference>